<evidence type="ECO:0000256" key="5">
    <source>
        <dbReference type="ARBA" id="ARBA00022840"/>
    </source>
</evidence>
<evidence type="ECO:0000256" key="2">
    <source>
        <dbReference type="ARBA" id="ARBA00022448"/>
    </source>
</evidence>
<dbReference type="EnsemblMetazoa" id="PPAI005940-RA">
    <property type="protein sequence ID" value="PPAI005940-PA"/>
    <property type="gene ID" value="PPAI005940"/>
</dbReference>
<dbReference type="SUPFAM" id="SSF90123">
    <property type="entry name" value="ABC transporter transmembrane region"/>
    <property type="match status" value="2"/>
</dbReference>
<dbReference type="CDD" id="cd18579">
    <property type="entry name" value="ABC_6TM_ABCC_D1"/>
    <property type="match status" value="1"/>
</dbReference>
<feature type="transmembrane region" description="Helical" evidence="9">
    <location>
        <begin position="797"/>
        <end position="819"/>
    </location>
</feature>
<dbReference type="CDD" id="cd03250">
    <property type="entry name" value="ABCC_MRP_domain1"/>
    <property type="match status" value="1"/>
</dbReference>
<evidence type="ECO:0008006" key="12">
    <source>
        <dbReference type="Google" id="ProtNLM"/>
    </source>
</evidence>
<comment type="subcellular location">
    <subcellularLocation>
        <location evidence="1">Membrane</location>
        <topology evidence="1">Multi-pass membrane protein</topology>
    </subcellularLocation>
</comment>
<dbReference type="GO" id="GO:0005524">
    <property type="term" value="F:ATP binding"/>
    <property type="evidence" value="ECO:0007669"/>
    <property type="project" value="UniProtKB-KW"/>
</dbReference>
<proteinExistence type="predicted"/>
<keyword evidence="2" id="KW-0813">Transport</keyword>
<dbReference type="InterPro" id="IPR017871">
    <property type="entry name" value="ABC_transporter-like_CS"/>
</dbReference>
<evidence type="ECO:0000256" key="4">
    <source>
        <dbReference type="ARBA" id="ARBA00022741"/>
    </source>
</evidence>
<dbReference type="GO" id="GO:0016020">
    <property type="term" value="C:membrane"/>
    <property type="evidence" value="ECO:0007669"/>
    <property type="project" value="UniProtKB-SubCell"/>
</dbReference>
<name>A0A1B0DDG9_PHLPP</name>
<evidence type="ECO:0000256" key="7">
    <source>
        <dbReference type="ARBA" id="ARBA00023136"/>
    </source>
</evidence>
<keyword evidence="5" id="KW-0067">ATP-binding</keyword>
<dbReference type="InterPro" id="IPR044746">
    <property type="entry name" value="ABCC_6TM_D1"/>
</dbReference>
<dbReference type="PANTHER" id="PTHR24223">
    <property type="entry name" value="ATP-BINDING CASSETTE SUB-FAMILY C"/>
    <property type="match status" value="1"/>
</dbReference>
<dbReference type="InterPro" id="IPR027417">
    <property type="entry name" value="P-loop_NTPase"/>
</dbReference>
<dbReference type="Pfam" id="PF00005">
    <property type="entry name" value="ABC_tran"/>
    <property type="match status" value="1"/>
</dbReference>
<dbReference type="InterPro" id="IPR003593">
    <property type="entry name" value="AAA+_ATPase"/>
</dbReference>
<protein>
    <recommendedName>
        <fullName evidence="12">ABC transmembrane type-1 domain-containing protein</fullName>
    </recommendedName>
</protein>
<feature type="compositionally biased region" description="Basic and acidic residues" evidence="8">
    <location>
        <begin position="708"/>
        <end position="717"/>
    </location>
</feature>
<evidence type="ECO:0000313" key="11">
    <source>
        <dbReference type="Proteomes" id="UP000092462"/>
    </source>
</evidence>
<feature type="transmembrane region" description="Helical" evidence="9">
    <location>
        <begin position="290"/>
        <end position="309"/>
    </location>
</feature>
<keyword evidence="4" id="KW-0547">Nucleotide-binding</keyword>
<dbReference type="CDD" id="cd18580">
    <property type="entry name" value="ABC_6TM_ABCC_D2"/>
    <property type="match status" value="1"/>
</dbReference>
<dbReference type="AlphaFoldDB" id="A0A1B0DDG9"/>
<dbReference type="VEuPathDB" id="VectorBase:PPAPM1_000945"/>
<evidence type="ECO:0000313" key="10">
    <source>
        <dbReference type="EnsemblMetazoa" id="PPAI005940-PA"/>
    </source>
</evidence>
<keyword evidence="3 9" id="KW-0812">Transmembrane</keyword>
<dbReference type="PROSITE" id="PS50893">
    <property type="entry name" value="ABC_TRANSPORTER_2"/>
    <property type="match status" value="1"/>
</dbReference>
<keyword evidence="7 9" id="KW-0472">Membrane</keyword>
<dbReference type="InterPro" id="IPR036640">
    <property type="entry name" value="ABC1_TM_sf"/>
</dbReference>
<feature type="transmembrane region" description="Helical" evidence="9">
    <location>
        <begin position="373"/>
        <end position="399"/>
    </location>
</feature>
<evidence type="ECO:0000256" key="1">
    <source>
        <dbReference type="ARBA" id="ARBA00004141"/>
    </source>
</evidence>
<accession>A0A1B0DDG9</accession>
<feature type="transmembrane region" description="Helical" evidence="9">
    <location>
        <begin position="742"/>
        <end position="765"/>
    </location>
</feature>
<dbReference type="GO" id="GO:0140359">
    <property type="term" value="F:ABC-type transporter activity"/>
    <property type="evidence" value="ECO:0007669"/>
    <property type="project" value="InterPro"/>
</dbReference>
<dbReference type="GO" id="GO:0016887">
    <property type="term" value="F:ATP hydrolysis activity"/>
    <property type="evidence" value="ECO:0007669"/>
    <property type="project" value="InterPro"/>
</dbReference>
<dbReference type="InterPro" id="IPR011527">
    <property type="entry name" value="ABC1_TM_dom"/>
</dbReference>
<dbReference type="SMART" id="SM00382">
    <property type="entry name" value="AAA"/>
    <property type="match status" value="1"/>
</dbReference>
<dbReference type="PROSITE" id="PS00211">
    <property type="entry name" value="ABC_TRANSPORTER_1"/>
    <property type="match status" value="1"/>
</dbReference>
<dbReference type="FunFam" id="3.40.50.300:FF:000997">
    <property type="entry name" value="Multidrug resistance-associated protein 1"/>
    <property type="match status" value="1"/>
</dbReference>
<keyword evidence="6 9" id="KW-1133">Transmembrane helix</keyword>
<dbReference type="Proteomes" id="UP000092462">
    <property type="component" value="Unassembled WGS sequence"/>
</dbReference>
<dbReference type="SUPFAM" id="SSF52540">
    <property type="entry name" value="P-loop containing nucleoside triphosphate hydrolases"/>
    <property type="match status" value="1"/>
</dbReference>
<feature type="transmembrane region" description="Helical" evidence="9">
    <location>
        <begin position="895"/>
        <end position="915"/>
    </location>
</feature>
<keyword evidence="11" id="KW-1185">Reference proteome</keyword>
<evidence type="ECO:0000256" key="9">
    <source>
        <dbReference type="SAM" id="Phobius"/>
    </source>
</evidence>
<organism evidence="10 11">
    <name type="scientific">Phlebotomus papatasi</name>
    <name type="common">Sandfly</name>
    <dbReference type="NCBI Taxonomy" id="29031"/>
    <lineage>
        <taxon>Eukaryota</taxon>
        <taxon>Metazoa</taxon>
        <taxon>Ecdysozoa</taxon>
        <taxon>Arthropoda</taxon>
        <taxon>Hexapoda</taxon>
        <taxon>Insecta</taxon>
        <taxon>Pterygota</taxon>
        <taxon>Neoptera</taxon>
        <taxon>Endopterygota</taxon>
        <taxon>Diptera</taxon>
        <taxon>Nematocera</taxon>
        <taxon>Psychodoidea</taxon>
        <taxon>Psychodidae</taxon>
        <taxon>Phlebotomus</taxon>
        <taxon>Phlebotomus</taxon>
    </lineage>
</organism>
<dbReference type="Pfam" id="PF00664">
    <property type="entry name" value="ABC_membrane"/>
    <property type="match status" value="2"/>
</dbReference>
<dbReference type="EMBL" id="AJVK01014492">
    <property type="status" value="NOT_ANNOTATED_CDS"/>
    <property type="molecule type" value="Genomic_DNA"/>
</dbReference>
<sequence length="950" mass="106740">MDSSKKPEKENPRAGASIFSQLFFTWTIPVLFQASRRGLSQEDLTECLKKDQSDKLGDKLEQEWEREVQKANQEHREPNLRSAIIRLYLSPCLLDGFLIFLFVLIKSSLPVVLAQFLLQFQRPPTTEFLVGLSVNPDDDHFNRTTRAIVQNATGNLIDSPPEITFDGAMETMEMSTKSQWTSTVWNDMYCLAAGVVSLTFLACIINHHADLRLRMLGARLRIACCALIYRKTLRVSKKAAGQTSTGYLVNLLSNDVSRLDFVFQFMHYVWILPFQSILISYLIWRQVGLASLVGVVGLLLKTIPVQTGLSRLSSMLRVKVAKRTDHRVGIMNELIQGIKLIKTYAWEIPFQAIVAEARRREVKQIRRASYIRGIYLSTMVFTERSTLFITIAACVYLGYPITADVVFSMAQFFNILQLTAAIFYPLALSLWAEASVSVVRIGDYLKFEEQDEVVQGLNHHEDAKDADLAIELANLSATWESEKVKTLQDVSFSVKPGQLCAVIGPVGSGKSSLLQLLLGEMPIHTGTATINGALSYASQEPWLFTGSVRHNILFGQPYDRRRYHEVVRHCALLTDFEQLPNGDQTMVGERGAALSGGQKARISLARCVYRDASVYLLDDPLSAVDAHVGRHLFDEVIGSNGCLARNKSTQLSNSNLDFAKLLQREERTPEKVKHPSVSSLEAESDDEDIPFIDGYVGLKKRSSSESSKQSKLDSADFHEEDDREEKEDQAAGNVSIKVWKRYFFAGSNCCGLLILLIVFISSQVVTSGSDYFVNFWTQQEFLRSLDRVTLFTTEECLIIYGLLILGVIFMTTIRGWMFFNLCMRASKQLHNKMFGSILHSAMLFFDANPSGRILNRFSRDMGAIDEMLPKAMMDSVQIGLVMIGILAMVSIVNPYLLVALAMAVVLFSMVLKLYLPASQDLKRLEGIYNEKACKECKDCPEITMGKEEMS</sequence>
<dbReference type="EMBL" id="AJVK01014491">
    <property type="status" value="NOT_ANNOTATED_CDS"/>
    <property type="molecule type" value="Genomic_DNA"/>
</dbReference>
<feature type="region of interest" description="Disordered" evidence="8">
    <location>
        <begin position="706"/>
        <end position="726"/>
    </location>
</feature>
<dbReference type="InterPro" id="IPR003439">
    <property type="entry name" value="ABC_transporter-like_ATP-bd"/>
</dbReference>
<dbReference type="InterPro" id="IPR044726">
    <property type="entry name" value="ABCC_6TM_D2"/>
</dbReference>
<evidence type="ECO:0000256" key="3">
    <source>
        <dbReference type="ARBA" id="ARBA00022692"/>
    </source>
</evidence>
<evidence type="ECO:0000256" key="8">
    <source>
        <dbReference type="SAM" id="MobiDB-lite"/>
    </source>
</evidence>
<dbReference type="PANTHER" id="PTHR24223:SF415">
    <property type="entry name" value="FI20190P1"/>
    <property type="match status" value="1"/>
</dbReference>
<dbReference type="Gene3D" id="1.20.1560.10">
    <property type="entry name" value="ABC transporter type 1, transmembrane domain"/>
    <property type="match status" value="2"/>
</dbReference>
<dbReference type="VEuPathDB" id="VectorBase:PPAI005940"/>
<feature type="transmembrane region" description="Helical" evidence="9">
    <location>
        <begin position="411"/>
        <end position="432"/>
    </location>
</feature>
<feature type="transmembrane region" description="Helical" evidence="9">
    <location>
        <begin position="265"/>
        <end position="284"/>
    </location>
</feature>
<dbReference type="InterPro" id="IPR050173">
    <property type="entry name" value="ABC_transporter_C-like"/>
</dbReference>
<reference evidence="10" key="1">
    <citation type="submission" date="2022-08" db="UniProtKB">
        <authorList>
            <consortium name="EnsemblMetazoa"/>
        </authorList>
    </citation>
    <scope>IDENTIFICATION</scope>
    <source>
        <strain evidence="10">Israel</strain>
    </source>
</reference>
<dbReference type="PROSITE" id="PS50929">
    <property type="entry name" value="ABC_TM1F"/>
    <property type="match status" value="2"/>
</dbReference>
<dbReference type="Gene3D" id="3.40.50.300">
    <property type="entry name" value="P-loop containing nucleotide triphosphate hydrolases"/>
    <property type="match status" value="1"/>
</dbReference>
<feature type="transmembrane region" description="Helical" evidence="9">
    <location>
        <begin position="184"/>
        <end position="205"/>
    </location>
</feature>
<evidence type="ECO:0000256" key="6">
    <source>
        <dbReference type="ARBA" id="ARBA00022989"/>
    </source>
</evidence>
<feature type="transmembrane region" description="Helical" evidence="9">
    <location>
        <begin position="85"/>
        <end position="105"/>
    </location>
</feature>